<dbReference type="AlphaFoldDB" id="A0A212ET99"/>
<keyword evidence="2" id="KW-1185">Reference proteome</keyword>
<dbReference type="SUPFAM" id="SSF110035">
    <property type="entry name" value="GDNF receptor-like"/>
    <property type="match status" value="1"/>
</dbReference>
<evidence type="ECO:0000313" key="1">
    <source>
        <dbReference type="EMBL" id="OWR44710.1"/>
    </source>
</evidence>
<dbReference type="InParanoid" id="A0A212ET99"/>
<dbReference type="KEGG" id="dpl:KGM_215441A"/>
<comment type="caution">
    <text evidence="1">The sequence shown here is derived from an EMBL/GenBank/DDBJ whole genome shotgun (WGS) entry which is preliminary data.</text>
</comment>
<accession>A0A212ET99</accession>
<proteinExistence type="predicted"/>
<organism evidence="1 2">
    <name type="scientific">Danaus plexippus plexippus</name>
    <dbReference type="NCBI Taxonomy" id="278856"/>
    <lineage>
        <taxon>Eukaryota</taxon>
        <taxon>Metazoa</taxon>
        <taxon>Ecdysozoa</taxon>
        <taxon>Arthropoda</taxon>
        <taxon>Hexapoda</taxon>
        <taxon>Insecta</taxon>
        <taxon>Pterygota</taxon>
        <taxon>Neoptera</taxon>
        <taxon>Endopterygota</taxon>
        <taxon>Lepidoptera</taxon>
        <taxon>Glossata</taxon>
        <taxon>Ditrysia</taxon>
        <taxon>Papilionoidea</taxon>
        <taxon>Nymphalidae</taxon>
        <taxon>Danainae</taxon>
        <taxon>Danaini</taxon>
        <taxon>Danaina</taxon>
        <taxon>Danaus</taxon>
        <taxon>Danaus</taxon>
    </lineage>
</organism>
<reference evidence="1 2" key="1">
    <citation type="journal article" date="2011" name="Cell">
        <title>The monarch butterfly genome yields insights into long-distance migration.</title>
        <authorList>
            <person name="Zhan S."/>
            <person name="Merlin C."/>
            <person name="Boore J.L."/>
            <person name="Reppert S.M."/>
        </authorList>
    </citation>
    <scope>NUCLEOTIDE SEQUENCE [LARGE SCALE GENOMIC DNA]</scope>
    <source>
        <strain evidence="1">F-2</strain>
    </source>
</reference>
<feature type="non-terminal residue" evidence="1">
    <location>
        <position position="34"/>
    </location>
</feature>
<name>A0A212ET99_DANPL</name>
<protein>
    <submittedName>
        <fullName evidence="1">Uncharacterized protein</fullName>
    </submittedName>
</protein>
<sequence length="34" mass="3696">MAILNCLLARQLCFEDASCSAILEIIPRVCGSEL</sequence>
<dbReference type="STRING" id="278856.A0A212ET99"/>
<gene>
    <name evidence="1" type="ORF">KGM_215441A</name>
</gene>
<dbReference type="InterPro" id="IPR037193">
    <property type="entry name" value="GDNF_alpha"/>
</dbReference>
<dbReference type="EMBL" id="AGBW02012621">
    <property type="protein sequence ID" value="OWR44710.1"/>
    <property type="molecule type" value="Genomic_DNA"/>
</dbReference>
<dbReference type="Proteomes" id="UP000007151">
    <property type="component" value="Unassembled WGS sequence"/>
</dbReference>
<evidence type="ECO:0000313" key="2">
    <source>
        <dbReference type="Proteomes" id="UP000007151"/>
    </source>
</evidence>